<dbReference type="Pfam" id="PF01058">
    <property type="entry name" value="Oxidored_q6"/>
    <property type="match status" value="1"/>
</dbReference>
<reference evidence="4 5" key="1">
    <citation type="submission" date="2024-01" db="EMBL/GenBank/DDBJ databases">
        <title>Genome assemblies of Stephania.</title>
        <authorList>
            <person name="Yang L."/>
        </authorList>
    </citation>
    <scope>NUCLEOTIDE SEQUENCE [LARGE SCALE GENOMIC DNA]</scope>
    <source>
        <strain evidence="4">JXDWG</strain>
        <tissue evidence="4">Leaf</tissue>
    </source>
</reference>
<dbReference type="PANTHER" id="PTHR11995:SF14">
    <property type="entry name" value="NADH DEHYDROGENASE [UBIQUINONE] IRON-SULFUR PROTEIN 7, MITOCHONDRIAL"/>
    <property type="match status" value="1"/>
</dbReference>
<dbReference type="PANTHER" id="PTHR11995">
    <property type="entry name" value="NADH DEHYDROGENASE"/>
    <property type="match status" value="1"/>
</dbReference>
<dbReference type="EMBL" id="JBBNAG010000003">
    <property type="protein sequence ID" value="KAK9147916.1"/>
    <property type="molecule type" value="Genomic_DNA"/>
</dbReference>
<evidence type="ECO:0000313" key="4">
    <source>
        <dbReference type="EMBL" id="KAK9147916.1"/>
    </source>
</evidence>
<keyword evidence="2" id="KW-0408">Iron</keyword>
<dbReference type="InterPro" id="IPR006137">
    <property type="entry name" value="NADH_UbQ_OxRdtase-like_20kDa"/>
</dbReference>
<evidence type="ECO:0000256" key="2">
    <source>
        <dbReference type="ARBA" id="ARBA00023014"/>
    </source>
</evidence>
<dbReference type="FunFam" id="3.40.50.12280:FF:000009">
    <property type="entry name" value="NADH dehydrogenase [ubiquinone] iron-sulfur protein 7, mitochondrial"/>
    <property type="match status" value="1"/>
</dbReference>
<accession>A0AAP0K8N1</accession>
<organism evidence="4 5">
    <name type="scientific">Stephania cephalantha</name>
    <dbReference type="NCBI Taxonomy" id="152367"/>
    <lineage>
        <taxon>Eukaryota</taxon>
        <taxon>Viridiplantae</taxon>
        <taxon>Streptophyta</taxon>
        <taxon>Embryophyta</taxon>
        <taxon>Tracheophyta</taxon>
        <taxon>Spermatophyta</taxon>
        <taxon>Magnoliopsida</taxon>
        <taxon>Ranunculales</taxon>
        <taxon>Menispermaceae</taxon>
        <taxon>Menispermoideae</taxon>
        <taxon>Cissampelideae</taxon>
        <taxon>Stephania</taxon>
    </lineage>
</organism>
<dbReference type="GO" id="GO:0048038">
    <property type="term" value="F:quinone binding"/>
    <property type="evidence" value="ECO:0007669"/>
    <property type="project" value="InterPro"/>
</dbReference>
<feature type="domain" description="NADH:ubiquinone oxidoreductase-like 20kDa subunit" evidence="3">
    <location>
        <begin position="218"/>
        <end position="285"/>
    </location>
</feature>
<dbReference type="GO" id="GO:0015990">
    <property type="term" value="P:electron transport coupled proton transport"/>
    <property type="evidence" value="ECO:0007669"/>
    <property type="project" value="TreeGrafter"/>
</dbReference>
<dbReference type="Gene3D" id="3.40.50.12280">
    <property type="match status" value="2"/>
</dbReference>
<keyword evidence="2" id="KW-0411">Iron-sulfur</keyword>
<dbReference type="GO" id="GO:0032981">
    <property type="term" value="P:mitochondrial respiratory chain complex I assembly"/>
    <property type="evidence" value="ECO:0007669"/>
    <property type="project" value="TreeGrafter"/>
</dbReference>
<dbReference type="PROSITE" id="PS01150">
    <property type="entry name" value="COMPLEX1_20K"/>
    <property type="match status" value="1"/>
</dbReference>
<name>A0AAP0K8N1_9MAGN</name>
<protein>
    <recommendedName>
        <fullName evidence="3">NADH:ubiquinone oxidoreductase-like 20kDa subunit domain-containing protein</fullName>
    </recommendedName>
</protein>
<dbReference type="GO" id="GO:0009060">
    <property type="term" value="P:aerobic respiration"/>
    <property type="evidence" value="ECO:0007669"/>
    <property type="project" value="TreeGrafter"/>
</dbReference>
<gene>
    <name evidence="4" type="ORF">Scep_006673</name>
</gene>
<keyword evidence="2" id="KW-0479">Metal-binding</keyword>
<proteinExistence type="inferred from homology"/>
<evidence type="ECO:0000259" key="3">
    <source>
        <dbReference type="Pfam" id="PF01058"/>
    </source>
</evidence>
<evidence type="ECO:0000256" key="1">
    <source>
        <dbReference type="ARBA" id="ARBA00009173"/>
    </source>
</evidence>
<dbReference type="GO" id="GO:0005739">
    <property type="term" value="C:mitochondrion"/>
    <property type="evidence" value="ECO:0007669"/>
    <property type="project" value="GOC"/>
</dbReference>
<dbReference type="GO" id="GO:0051539">
    <property type="term" value="F:4 iron, 4 sulfur cluster binding"/>
    <property type="evidence" value="ECO:0007669"/>
    <property type="project" value="InterPro"/>
</dbReference>
<dbReference type="NCBIfam" id="NF005012">
    <property type="entry name" value="PRK06411.1"/>
    <property type="match status" value="2"/>
</dbReference>
<dbReference type="InterPro" id="IPR006138">
    <property type="entry name" value="NADH_UQ_OxRdtase_20Kd_su"/>
</dbReference>
<evidence type="ECO:0000313" key="5">
    <source>
        <dbReference type="Proteomes" id="UP001419268"/>
    </source>
</evidence>
<sequence length="301" mass="33463">MAVAPRAARLGTLVSAQRGASAPAIHTSIAYLSSSSAATPAPYARPSPPAAPAGMSKTAEYVISKVDDLMNWARRGSIWPMTFGLACCAVEMMHAGAARYDFDRFGVIFRPSPRQSDVMIVAGTLTNKMAPALRKFSVDRMAARRDRCIIRYFCFIGIPSRLSFPEIVYVYDFVPSPFGILDGFLKVSFLSLEDFENDLSVLITQEDLCDVKPFTVDSSETFCRVYDQMPEPRWVISMGSCANGGGYYHYSYSVVRGCDRIVPVDIYVPGCPPTAEALLYGVLQLQKKINRRKDFLHWWTK</sequence>
<comment type="caution">
    <text evidence="4">The sequence shown here is derived from an EMBL/GenBank/DDBJ whole genome shotgun (WGS) entry which is preliminary data.</text>
</comment>
<dbReference type="GO" id="GO:0008137">
    <property type="term" value="F:NADH dehydrogenase (ubiquinone) activity"/>
    <property type="evidence" value="ECO:0007669"/>
    <property type="project" value="InterPro"/>
</dbReference>
<dbReference type="GO" id="GO:0045271">
    <property type="term" value="C:respiratory chain complex I"/>
    <property type="evidence" value="ECO:0007669"/>
    <property type="project" value="TreeGrafter"/>
</dbReference>
<comment type="similarity">
    <text evidence="1">Belongs to the complex I 20 kDa subunit family.</text>
</comment>
<dbReference type="AlphaFoldDB" id="A0AAP0K8N1"/>
<dbReference type="SUPFAM" id="SSF56770">
    <property type="entry name" value="HydA/Nqo6-like"/>
    <property type="match status" value="2"/>
</dbReference>
<dbReference type="Proteomes" id="UP001419268">
    <property type="component" value="Unassembled WGS sequence"/>
</dbReference>
<keyword evidence="5" id="KW-1185">Reference proteome</keyword>